<sequence length="34" mass="3968">MLERHPQCQVQALGLNIDRTKNNNQIQPLDPLIR</sequence>
<keyword evidence="2" id="KW-1185">Reference proteome</keyword>
<organism evidence="1 2">
    <name type="scientific">Caulobacter vibrioides OR37</name>
    <dbReference type="NCBI Taxonomy" id="1292034"/>
    <lineage>
        <taxon>Bacteria</taxon>
        <taxon>Pseudomonadati</taxon>
        <taxon>Pseudomonadota</taxon>
        <taxon>Alphaproteobacteria</taxon>
        <taxon>Caulobacterales</taxon>
        <taxon>Caulobacteraceae</taxon>
        <taxon>Caulobacter</taxon>
    </lineage>
</organism>
<dbReference type="AlphaFoldDB" id="R0EPJ9"/>
<accession>R0EPJ9</accession>
<gene>
    <name evidence="1" type="ORF">OR37_00244</name>
</gene>
<dbReference type="EMBL" id="APMP01000001">
    <property type="protein sequence ID" value="ENZ83739.1"/>
    <property type="molecule type" value="Genomic_DNA"/>
</dbReference>
<dbReference type="Proteomes" id="UP000013063">
    <property type="component" value="Unassembled WGS sequence"/>
</dbReference>
<reference evidence="1 2" key="1">
    <citation type="journal article" date="2013" name="Genome Announc.">
        <title>Draft Genome Sequence for Caulobacter sp. Strain OR37, a Bacterium Tolerant to Heavy Metals.</title>
        <authorList>
            <person name="Utturkar S.M."/>
            <person name="Bollmann A."/>
            <person name="Brzoska R.M."/>
            <person name="Klingeman D.M."/>
            <person name="Epstein S.E."/>
            <person name="Palumbo A.V."/>
            <person name="Brown S.D."/>
        </authorList>
    </citation>
    <scope>NUCLEOTIDE SEQUENCE [LARGE SCALE GENOMIC DNA]</scope>
    <source>
        <strain evidence="1 2">OR37</strain>
    </source>
</reference>
<evidence type="ECO:0000313" key="2">
    <source>
        <dbReference type="Proteomes" id="UP000013063"/>
    </source>
</evidence>
<comment type="caution">
    <text evidence="1">The sequence shown here is derived from an EMBL/GenBank/DDBJ whole genome shotgun (WGS) entry which is preliminary data.</text>
</comment>
<name>R0EPJ9_CAUVI</name>
<evidence type="ECO:0000313" key="1">
    <source>
        <dbReference type="EMBL" id="ENZ83739.1"/>
    </source>
</evidence>
<protein>
    <submittedName>
        <fullName evidence="1">Uncharacterized protein</fullName>
    </submittedName>
</protein>
<proteinExistence type="predicted"/>